<dbReference type="Proteomes" id="UP000280475">
    <property type="component" value="Chromosome"/>
</dbReference>
<evidence type="ECO:0000259" key="1">
    <source>
        <dbReference type="Pfam" id="PF00156"/>
    </source>
</evidence>
<dbReference type="Gene3D" id="3.30.1310.20">
    <property type="entry name" value="PRTase-like"/>
    <property type="match status" value="1"/>
</dbReference>
<dbReference type="EMBL" id="CP027768">
    <property type="protein sequence ID" value="AYW49298.1"/>
    <property type="molecule type" value="Genomic_DNA"/>
</dbReference>
<dbReference type="AlphaFoldDB" id="A0A3G5FGP9"/>
<evidence type="ECO:0000313" key="3">
    <source>
        <dbReference type="Proteomes" id="UP000280475"/>
    </source>
</evidence>
<name>A0A3G5FGP9_TETHA</name>
<dbReference type="Pfam" id="PF00156">
    <property type="entry name" value="Pribosyltran"/>
    <property type="match status" value="1"/>
</dbReference>
<dbReference type="InterPro" id="IPR029057">
    <property type="entry name" value="PRTase-like"/>
</dbReference>
<evidence type="ECO:0000313" key="2">
    <source>
        <dbReference type="EMBL" id="AYW49298.1"/>
    </source>
</evidence>
<proteinExistence type="predicted"/>
<dbReference type="SUPFAM" id="SSF53271">
    <property type="entry name" value="PRTase-like"/>
    <property type="match status" value="1"/>
</dbReference>
<gene>
    <name evidence="2" type="ORF">C7H83_01770</name>
</gene>
<reference evidence="2 3" key="1">
    <citation type="journal article" date="2012" name="Int. J. Syst. Evol. Microbiol.">
        <title>Characterization of Tetragenococcus strains from sugar thick juice reveals a novel species, Tetragenococcus osmophilus sp. nov., and divides Tetragenococcus halophilus into two subspecies, T. halophilus subsp. halophilus subsp. nov. and T. halophilus subsp. flandriensis subsp. nov.</title>
        <authorList>
            <person name="Juste A."/>
            <person name="Van Trappen S."/>
            <person name="Verreth C."/>
            <person name="Cleenwerck I."/>
            <person name="De Vos P."/>
            <person name="Lievens B."/>
            <person name="Willems K.A."/>
        </authorList>
    </citation>
    <scope>NUCLEOTIDE SEQUENCE [LARGE SCALE GENOMIC DNA]</scope>
    <source>
        <strain evidence="2 3">LMG 26042</strain>
    </source>
</reference>
<dbReference type="Gene3D" id="3.40.50.2020">
    <property type="match status" value="1"/>
</dbReference>
<keyword evidence="2" id="KW-0808">Transferase</keyword>
<protein>
    <submittedName>
        <fullName evidence="2">Phosphoribosyl transferase</fullName>
    </submittedName>
</protein>
<dbReference type="CDD" id="cd06223">
    <property type="entry name" value="PRTases_typeI"/>
    <property type="match status" value="1"/>
</dbReference>
<organism evidence="2 3">
    <name type="scientific">Tetragenococcus halophilus</name>
    <name type="common">Pediococcus halophilus</name>
    <dbReference type="NCBI Taxonomy" id="51669"/>
    <lineage>
        <taxon>Bacteria</taxon>
        <taxon>Bacillati</taxon>
        <taxon>Bacillota</taxon>
        <taxon>Bacilli</taxon>
        <taxon>Lactobacillales</taxon>
        <taxon>Enterococcaceae</taxon>
        <taxon>Tetragenococcus</taxon>
    </lineage>
</organism>
<dbReference type="GO" id="GO:0016740">
    <property type="term" value="F:transferase activity"/>
    <property type="evidence" value="ECO:0007669"/>
    <property type="project" value="UniProtKB-KW"/>
</dbReference>
<dbReference type="RefSeq" id="WP_103891889.1">
    <property type="nucleotide sequence ID" value="NZ_CP027768.1"/>
</dbReference>
<dbReference type="InterPro" id="IPR000836">
    <property type="entry name" value="PRTase_dom"/>
</dbReference>
<sequence>MGPLDVENLIVLGLPRGGVPLGEIVAKKYTVPFDIILAKKIGEPTNTEYAVGAIAEGGTPIFGEGYVENLHADWVQKEVPLIQEEMARKRNLYRKDLKNISYKDRDVLIVDDGIATGLTMFAAIRAVEEANPKSVSVAVPVIPKTSYEQLKKIVDEIYAVDVPVHFLGGVGAYYEKFPQLNDEQVKKILKRSIK</sequence>
<accession>A0A3G5FGP9</accession>
<feature type="domain" description="Phosphoribosyltransferase" evidence="1">
    <location>
        <begin position="7"/>
        <end position="156"/>
    </location>
</feature>